<protein>
    <recommendedName>
        <fullName evidence="3 6">peptidylprolyl isomerase</fullName>
        <ecNumber evidence="3 6">5.2.1.8</ecNumber>
    </recommendedName>
</protein>
<keyword evidence="8" id="KW-0732">Signal</keyword>
<accession>A0A517QKW9</accession>
<keyword evidence="5 6" id="KW-0413">Isomerase</keyword>
<sequence precursor="true">MILKKSILLTGLACALTTSGIAICDDEISSDSPKTSENKPEVLQPASRPPVLLAPPKTTTPVSTDDPPEARKVSPTAKLSPSDSNVSRTLNGLKTSNGSLEQGFVSLLSGEGLAGWVVHEGRADAWKQDGETISCTGAGGGWLRTEKEYSDFQLKFEYKLQPGCNTGLGIRCPSDGNPTFTGIELQLLDDTAEKYKSLRADQYTGSLYYQVAPQTKPELKPAGEWNECEVICLGDQITVKMNGQVVNNINLARPTGEKPGTEKTWKLAERPPLGHLALQSHPSQVEFRNLRVKDLSIETTSGVRYVNLQDGEGEVFTDAKMVTVHYVGQLLDGTRFGDTRDLGEPVSVPVDGIIDGWKHGIEGMKVGGRRRLIVPPEMAYGSQGVPNLIPPGATLVFEVELCGFER</sequence>
<dbReference type="SUPFAM" id="SSF54534">
    <property type="entry name" value="FKBP-like"/>
    <property type="match status" value="1"/>
</dbReference>
<evidence type="ECO:0000256" key="3">
    <source>
        <dbReference type="ARBA" id="ARBA00013194"/>
    </source>
</evidence>
<dbReference type="PROSITE" id="PS50059">
    <property type="entry name" value="FKBP_PPIASE"/>
    <property type="match status" value="1"/>
</dbReference>
<evidence type="ECO:0000313" key="11">
    <source>
        <dbReference type="Proteomes" id="UP000315724"/>
    </source>
</evidence>
<dbReference type="PANTHER" id="PTHR43811">
    <property type="entry name" value="FKBP-TYPE PEPTIDYL-PROLYL CIS-TRANS ISOMERASE FKPA"/>
    <property type="match status" value="1"/>
</dbReference>
<evidence type="ECO:0000259" key="9">
    <source>
        <dbReference type="PROSITE" id="PS50059"/>
    </source>
</evidence>
<dbReference type="InterPro" id="IPR001179">
    <property type="entry name" value="PPIase_FKBP_dom"/>
</dbReference>
<feature type="compositionally biased region" description="Polar residues" evidence="7">
    <location>
        <begin position="77"/>
        <end position="88"/>
    </location>
</feature>
<dbReference type="Gene3D" id="3.10.50.40">
    <property type="match status" value="1"/>
</dbReference>
<dbReference type="EMBL" id="CP036267">
    <property type="protein sequence ID" value="QDT32285.1"/>
    <property type="molecule type" value="Genomic_DNA"/>
</dbReference>
<dbReference type="InterPro" id="IPR010496">
    <property type="entry name" value="AL/BT2_dom"/>
</dbReference>
<dbReference type="Pfam" id="PF06439">
    <property type="entry name" value="3keto-disac_hyd"/>
    <property type="match status" value="1"/>
</dbReference>
<dbReference type="Gene3D" id="2.60.120.560">
    <property type="entry name" value="Exo-inulinase, domain 1"/>
    <property type="match status" value="1"/>
</dbReference>
<evidence type="ECO:0000313" key="10">
    <source>
        <dbReference type="EMBL" id="QDT32285.1"/>
    </source>
</evidence>
<comment type="similarity">
    <text evidence="2">Belongs to the FKBP-type PPIase family.</text>
</comment>
<feature type="signal peptide" evidence="8">
    <location>
        <begin position="1"/>
        <end position="24"/>
    </location>
</feature>
<dbReference type="EC" id="5.2.1.8" evidence="3 6"/>
<keyword evidence="11" id="KW-1185">Reference proteome</keyword>
<dbReference type="InterPro" id="IPR046357">
    <property type="entry name" value="PPIase_dom_sf"/>
</dbReference>
<evidence type="ECO:0000256" key="4">
    <source>
        <dbReference type="ARBA" id="ARBA00023110"/>
    </source>
</evidence>
<dbReference type="KEGG" id="tpol:Mal48_15280"/>
<evidence type="ECO:0000256" key="7">
    <source>
        <dbReference type="SAM" id="MobiDB-lite"/>
    </source>
</evidence>
<comment type="catalytic activity">
    <reaction evidence="1 6">
        <text>[protein]-peptidylproline (omega=180) = [protein]-peptidylproline (omega=0)</text>
        <dbReference type="Rhea" id="RHEA:16237"/>
        <dbReference type="Rhea" id="RHEA-COMP:10747"/>
        <dbReference type="Rhea" id="RHEA-COMP:10748"/>
        <dbReference type="ChEBI" id="CHEBI:83833"/>
        <dbReference type="ChEBI" id="CHEBI:83834"/>
        <dbReference type="EC" id="5.2.1.8"/>
    </reaction>
</comment>
<reference evidence="10 11" key="1">
    <citation type="submission" date="2019-02" db="EMBL/GenBank/DDBJ databases">
        <title>Deep-cultivation of Planctomycetes and their phenomic and genomic characterization uncovers novel biology.</title>
        <authorList>
            <person name="Wiegand S."/>
            <person name="Jogler M."/>
            <person name="Boedeker C."/>
            <person name="Pinto D."/>
            <person name="Vollmers J."/>
            <person name="Rivas-Marin E."/>
            <person name="Kohn T."/>
            <person name="Peeters S.H."/>
            <person name="Heuer A."/>
            <person name="Rast P."/>
            <person name="Oberbeckmann S."/>
            <person name="Bunk B."/>
            <person name="Jeske O."/>
            <person name="Meyerdierks A."/>
            <person name="Storesund J.E."/>
            <person name="Kallscheuer N."/>
            <person name="Luecker S."/>
            <person name="Lage O.M."/>
            <person name="Pohl T."/>
            <person name="Merkel B.J."/>
            <person name="Hornburger P."/>
            <person name="Mueller R.-W."/>
            <person name="Bruemmer F."/>
            <person name="Labrenz M."/>
            <person name="Spormann A.M."/>
            <person name="Op den Camp H."/>
            <person name="Overmann J."/>
            <person name="Amann R."/>
            <person name="Jetten M.S.M."/>
            <person name="Mascher T."/>
            <person name="Medema M.H."/>
            <person name="Devos D.P."/>
            <person name="Kaster A.-K."/>
            <person name="Ovreas L."/>
            <person name="Rohde M."/>
            <person name="Galperin M.Y."/>
            <person name="Jogler C."/>
        </authorList>
    </citation>
    <scope>NUCLEOTIDE SEQUENCE [LARGE SCALE GENOMIC DNA]</scope>
    <source>
        <strain evidence="10 11">Mal48</strain>
    </source>
</reference>
<gene>
    <name evidence="10" type="primary">fkpA</name>
    <name evidence="10" type="ORF">Mal48_15280</name>
</gene>
<proteinExistence type="inferred from homology"/>
<evidence type="ECO:0000256" key="8">
    <source>
        <dbReference type="SAM" id="SignalP"/>
    </source>
</evidence>
<dbReference type="OrthoDB" id="280278at2"/>
<dbReference type="GO" id="GO:0016787">
    <property type="term" value="F:hydrolase activity"/>
    <property type="evidence" value="ECO:0007669"/>
    <property type="project" value="InterPro"/>
</dbReference>
<dbReference type="RefSeq" id="WP_145197440.1">
    <property type="nucleotide sequence ID" value="NZ_CP036267.1"/>
</dbReference>
<dbReference type="Pfam" id="PF00254">
    <property type="entry name" value="FKBP_C"/>
    <property type="match status" value="1"/>
</dbReference>
<evidence type="ECO:0000256" key="2">
    <source>
        <dbReference type="ARBA" id="ARBA00006577"/>
    </source>
</evidence>
<dbReference type="PANTHER" id="PTHR43811:SF19">
    <property type="entry name" value="39 KDA FK506-BINDING NUCLEAR PROTEIN"/>
    <property type="match status" value="1"/>
</dbReference>
<organism evidence="10 11">
    <name type="scientific">Thalassoglobus polymorphus</name>
    <dbReference type="NCBI Taxonomy" id="2527994"/>
    <lineage>
        <taxon>Bacteria</taxon>
        <taxon>Pseudomonadati</taxon>
        <taxon>Planctomycetota</taxon>
        <taxon>Planctomycetia</taxon>
        <taxon>Planctomycetales</taxon>
        <taxon>Planctomycetaceae</taxon>
        <taxon>Thalassoglobus</taxon>
    </lineage>
</organism>
<keyword evidence="4 6" id="KW-0697">Rotamase</keyword>
<dbReference type="Proteomes" id="UP000315724">
    <property type="component" value="Chromosome"/>
</dbReference>
<evidence type="ECO:0000256" key="6">
    <source>
        <dbReference type="PROSITE-ProRule" id="PRU00277"/>
    </source>
</evidence>
<dbReference type="AlphaFoldDB" id="A0A517QKW9"/>
<dbReference type="GO" id="GO:0003755">
    <property type="term" value="F:peptidyl-prolyl cis-trans isomerase activity"/>
    <property type="evidence" value="ECO:0007669"/>
    <property type="project" value="UniProtKB-KW"/>
</dbReference>
<name>A0A517QKW9_9PLAN</name>
<evidence type="ECO:0000256" key="1">
    <source>
        <dbReference type="ARBA" id="ARBA00000971"/>
    </source>
</evidence>
<feature type="chain" id="PRO_5021820796" description="peptidylprolyl isomerase" evidence="8">
    <location>
        <begin position="25"/>
        <end position="406"/>
    </location>
</feature>
<feature type="region of interest" description="Disordered" evidence="7">
    <location>
        <begin position="27"/>
        <end position="88"/>
    </location>
</feature>
<feature type="domain" description="PPIase FKBP-type" evidence="9">
    <location>
        <begin position="319"/>
        <end position="405"/>
    </location>
</feature>
<evidence type="ECO:0000256" key="5">
    <source>
        <dbReference type="ARBA" id="ARBA00023235"/>
    </source>
</evidence>